<accession>A0A6P8Z293</accession>
<name>A0A6P8Z293_DROAB</name>
<dbReference type="OrthoDB" id="7969820at2759"/>
<organism evidence="1 2">
    <name type="scientific">Drosophila albomicans</name>
    <name type="common">Fruit fly</name>
    <dbReference type="NCBI Taxonomy" id="7291"/>
    <lineage>
        <taxon>Eukaryota</taxon>
        <taxon>Metazoa</taxon>
        <taxon>Ecdysozoa</taxon>
        <taxon>Arthropoda</taxon>
        <taxon>Hexapoda</taxon>
        <taxon>Insecta</taxon>
        <taxon>Pterygota</taxon>
        <taxon>Neoptera</taxon>
        <taxon>Endopterygota</taxon>
        <taxon>Diptera</taxon>
        <taxon>Brachycera</taxon>
        <taxon>Muscomorpha</taxon>
        <taxon>Ephydroidea</taxon>
        <taxon>Drosophilidae</taxon>
        <taxon>Drosophila</taxon>
    </lineage>
</organism>
<dbReference type="Proteomes" id="UP000515160">
    <property type="component" value="Chromosome 3"/>
</dbReference>
<evidence type="ECO:0000313" key="2">
    <source>
        <dbReference type="RefSeq" id="XP_034111047.2"/>
    </source>
</evidence>
<protein>
    <submittedName>
        <fullName evidence="2">Uncharacterized protein LOC117572383</fullName>
    </submittedName>
</protein>
<reference evidence="2" key="1">
    <citation type="submission" date="2025-08" db="UniProtKB">
        <authorList>
            <consortium name="RefSeq"/>
        </authorList>
    </citation>
    <scope>IDENTIFICATION</scope>
    <source>
        <strain evidence="2">15112-1751.03</strain>
        <tissue evidence="2">Whole Adult</tissue>
    </source>
</reference>
<gene>
    <name evidence="2" type="primary">LOC117572383</name>
</gene>
<dbReference type="RefSeq" id="XP_034111047.2">
    <property type="nucleotide sequence ID" value="XM_034255156.2"/>
</dbReference>
<sequence>MVQLLSAPFHTDNHSANFPLITTLMHELSKRPSNYVHDIFDELFDTLVAYQSPLSVAQHLGSFNASLTQLTMANVQFLNRTEVQFNSSAHKTVQDNLRKLMKHPTYEMEVEQSLREQAYVQLPSSDRVLNTAEKVCLRSANSSNIYLYNCPNSSSMCTMERESQQMFVKVQRDVEDSSNIAFQNPKSSNQYLIMASHIQATDNGVVKNVYSLDGIYWWHVMSVQDGVAIYDAATDGSVICGGDPEQWEGNEHYAYTRHAGNFDAHRKECTWIIEDCSDK</sequence>
<proteinExistence type="predicted"/>
<evidence type="ECO:0000313" key="1">
    <source>
        <dbReference type="Proteomes" id="UP000515160"/>
    </source>
</evidence>
<keyword evidence="1" id="KW-1185">Reference proteome</keyword>
<dbReference type="GeneID" id="117572383"/>
<dbReference type="AlphaFoldDB" id="A0A6P8Z293"/>